<feature type="DNA-binding region" description="H-T-H motif" evidence="4">
    <location>
        <begin position="37"/>
        <end position="56"/>
    </location>
</feature>
<dbReference type="Gene3D" id="1.10.357.10">
    <property type="entry name" value="Tetracycline Repressor, domain 2"/>
    <property type="match status" value="1"/>
</dbReference>
<evidence type="ECO:0000259" key="5">
    <source>
        <dbReference type="PROSITE" id="PS50977"/>
    </source>
</evidence>
<feature type="domain" description="HTH tetR-type" evidence="5">
    <location>
        <begin position="14"/>
        <end position="74"/>
    </location>
</feature>
<evidence type="ECO:0000256" key="4">
    <source>
        <dbReference type="PROSITE-ProRule" id="PRU00335"/>
    </source>
</evidence>
<keyword evidence="7" id="KW-1185">Reference proteome</keyword>
<accession>A0A7W9UMF9</accession>
<keyword evidence="2 4" id="KW-0238">DNA-binding</keyword>
<dbReference type="PROSITE" id="PS50977">
    <property type="entry name" value="HTH_TETR_2"/>
    <property type="match status" value="1"/>
</dbReference>
<dbReference type="GO" id="GO:0000976">
    <property type="term" value="F:transcription cis-regulatory region binding"/>
    <property type="evidence" value="ECO:0007669"/>
    <property type="project" value="TreeGrafter"/>
</dbReference>
<dbReference type="InterPro" id="IPR036271">
    <property type="entry name" value="Tet_transcr_reg_TetR-rel_C_sf"/>
</dbReference>
<keyword evidence="1" id="KW-0805">Transcription regulation</keyword>
<evidence type="ECO:0000256" key="1">
    <source>
        <dbReference type="ARBA" id="ARBA00023015"/>
    </source>
</evidence>
<dbReference type="AlphaFoldDB" id="A0A7W9UMF9"/>
<dbReference type="RefSeq" id="WP_051163275.1">
    <property type="nucleotide sequence ID" value="NZ_JACHIT010000002.1"/>
</dbReference>
<evidence type="ECO:0000313" key="6">
    <source>
        <dbReference type="EMBL" id="MBB5918332.1"/>
    </source>
</evidence>
<name>A0A7W9UMF9_9NOCA</name>
<dbReference type="GO" id="GO:0003700">
    <property type="term" value="F:DNA-binding transcription factor activity"/>
    <property type="evidence" value="ECO:0007669"/>
    <property type="project" value="TreeGrafter"/>
</dbReference>
<protein>
    <submittedName>
        <fullName evidence="6">AcrR family transcriptional regulator</fullName>
    </submittedName>
</protein>
<dbReference type="SUPFAM" id="SSF48498">
    <property type="entry name" value="Tetracyclin repressor-like, C-terminal domain"/>
    <property type="match status" value="1"/>
</dbReference>
<evidence type="ECO:0000313" key="7">
    <source>
        <dbReference type="Proteomes" id="UP000540412"/>
    </source>
</evidence>
<evidence type="ECO:0000256" key="3">
    <source>
        <dbReference type="ARBA" id="ARBA00023163"/>
    </source>
</evidence>
<sequence length="218" mass="23530">MSNPPAPRRGRPPSGGREQILAATFGLIQEKGVAKMTTKGIAERAGVSEGSIFYHFKDRAGLLKAVFSDALAPLAEFRREGAGAGDLRATLEMLLSAVERFLDQALVVLFAAQADKELGDELQEYIAEHDLGPHHGVRVIGDFLRLLQARGDIRSDFDVEPAAFMLIGTCVLRVGQAPVMGHSRGAPDRAAVLDTFVRFVSQRPEGARSQDRATPPVT</sequence>
<dbReference type="PANTHER" id="PTHR30055:SF234">
    <property type="entry name" value="HTH-TYPE TRANSCRIPTIONAL REGULATOR BETI"/>
    <property type="match status" value="1"/>
</dbReference>
<organism evidence="6 7">
    <name type="scientific">Nocardia transvalensis</name>
    <dbReference type="NCBI Taxonomy" id="37333"/>
    <lineage>
        <taxon>Bacteria</taxon>
        <taxon>Bacillati</taxon>
        <taxon>Actinomycetota</taxon>
        <taxon>Actinomycetes</taxon>
        <taxon>Mycobacteriales</taxon>
        <taxon>Nocardiaceae</taxon>
        <taxon>Nocardia</taxon>
    </lineage>
</organism>
<dbReference type="EMBL" id="JACHIT010000002">
    <property type="protein sequence ID" value="MBB5918332.1"/>
    <property type="molecule type" value="Genomic_DNA"/>
</dbReference>
<dbReference type="Proteomes" id="UP000540412">
    <property type="component" value="Unassembled WGS sequence"/>
</dbReference>
<dbReference type="InterPro" id="IPR050109">
    <property type="entry name" value="HTH-type_TetR-like_transc_reg"/>
</dbReference>
<reference evidence="6 7" key="1">
    <citation type="submission" date="2020-08" db="EMBL/GenBank/DDBJ databases">
        <title>Sequencing the genomes of 1000 actinobacteria strains.</title>
        <authorList>
            <person name="Klenk H.-P."/>
        </authorList>
    </citation>
    <scope>NUCLEOTIDE SEQUENCE [LARGE SCALE GENOMIC DNA]</scope>
    <source>
        <strain evidence="6 7">DSM 43582</strain>
    </source>
</reference>
<dbReference type="Pfam" id="PF00440">
    <property type="entry name" value="TetR_N"/>
    <property type="match status" value="1"/>
</dbReference>
<gene>
    <name evidence="6" type="ORF">BJY24_007244</name>
</gene>
<evidence type="ECO:0000256" key="2">
    <source>
        <dbReference type="ARBA" id="ARBA00023125"/>
    </source>
</evidence>
<dbReference type="SUPFAM" id="SSF46689">
    <property type="entry name" value="Homeodomain-like"/>
    <property type="match status" value="1"/>
</dbReference>
<dbReference type="InterPro" id="IPR001647">
    <property type="entry name" value="HTH_TetR"/>
</dbReference>
<dbReference type="PRINTS" id="PR00455">
    <property type="entry name" value="HTHTETR"/>
</dbReference>
<comment type="caution">
    <text evidence="6">The sequence shown here is derived from an EMBL/GenBank/DDBJ whole genome shotgun (WGS) entry which is preliminary data.</text>
</comment>
<dbReference type="PANTHER" id="PTHR30055">
    <property type="entry name" value="HTH-TYPE TRANSCRIPTIONAL REGULATOR RUTR"/>
    <property type="match status" value="1"/>
</dbReference>
<proteinExistence type="predicted"/>
<keyword evidence="3" id="KW-0804">Transcription</keyword>
<dbReference type="InterPro" id="IPR009057">
    <property type="entry name" value="Homeodomain-like_sf"/>
</dbReference>